<evidence type="ECO:0000256" key="1">
    <source>
        <dbReference type="SAM" id="SignalP"/>
    </source>
</evidence>
<evidence type="ECO:0000313" key="3">
    <source>
        <dbReference type="EMBL" id="KAE8951409.1"/>
    </source>
</evidence>
<dbReference type="EMBL" id="QXFT01011525">
    <property type="protein sequence ID" value="KAE9260166.1"/>
    <property type="molecule type" value="Genomic_DNA"/>
</dbReference>
<dbReference type="EMBL" id="QXFU01012713">
    <property type="protein sequence ID" value="KAE8951374.1"/>
    <property type="molecule type" value="Genomic_DNA"/>
</dbReference>
<dbReference type="Proteomes" id="UP000429607">
    <property type="component" value="Unassembled WGS sequence"/>
</dbReference>
<keyword evidence="1" id="KW-0732">Signal</keyword>
<evidence type="ECO:0000313" key="5">
    <source>
        <dbReference type="EMBL" id="KAE8989153.1"/>
    </source>
</evidence>
<proteinExistence type="predicted"/>
<name>A0A6A3G205_9STRA</name>
<evidence type="ECO:0000313" key="7">
    <source>
        <dbReference type="Proteomes" id="UP000429607"/>
    </source>
</evidence>
<evidence type="ECO:0000313" key="8">
    <source>
        <dbReference type="Proteomes" id="UP000434957"/>
    </source>
</evidence>
<protein>
    <submittedName>
        <fullName evidence="4">Uncharacterized protein</fullName>
    </submittedName>
</protein>
<dbReference type="OrthoDB" id="137625at2759"/>
<evidence type="ECO:0000313" key="4">
    <source>
        <dbReference type="EMBL" id="KAE8951422.1"/>
    </source>
</evidence>
<dbReference type="AlphaFoldDB" id="A0A6A3G205"/>
<dbReference type="EMBL" id="QXFU01002190">
    <property type="protein sequence ID" value="KAE8989153.1"/>
    <property type="molecule type" value="Genomic_DNA"/>
</dbReference>
<evidence type="ECO:0000313" key="6">
    <source>
        <dbReference type="EMBL" id="KAE9260166.1"/>
    </source>
</evidence>
<accession>A0A6A3G205</accession>
<evidence type="ECO:0000313" key="2">
    <source>
        <dbReference type="EMBL" id="KAE8951374.1"/>
    </source>
</evidence>
<sequence length="58" mass="6099">MFGLFLSLFCGGSVLVSSSSNNFPQYMTASSCEYGLFPGRSDSAKLGAKGKRYSDGSS</sequence>
<gene>
    <name evidence="4" type="ORF">PR001_g33727</name>
    <name evidence="3" type="ORF">PR001_g33732</name>
    <name evidence="5" type="ORF">PR002_g21535</name>
    <name evidence="2" type="ORF">PR002_g32991</name>
    <name evidence="6" type="ORF">PR003_g34481</name>
</gene>
<dbReference type="Proteomes" id="UP000435112">
    <property type="component" value="Unassembled WGS sequence"/>
</dbReference>
<reference evidence="7 9" key="1">
    <citation type="submission" date="2018-09" db="EMBL/GenBank/DDBJ databases">
        <title>Genomic investigation of the strawberry pathogen Phytophthora fragariae indicates pathogenicity is determined by transcriptional variation in three key races.</title>
        <authorList>
            <person name="Adams T.M."/>
            <person name="Armitage A.D."/>
            <person name="Sobczyk M.K."/>
            <person name="Bates H.J."/>
            <person name="Dunwell J.M."/>
            <person name="Nellist C.F."/>
            <person name="Harrison R.J."/>
        </authorList>
    </citation>
    <scope>NUCLEOTIDE SEQUENCE [LARGE SCALE GENOMIC DNA]</scope>
    <source>
        <strain evidence="4 7">SCRP249</strain>
        <strain evidence="2 9">SCRP324</strain>
        <strain evidence="6 8">SCRP333</strain>
    </source>
</reference>
<feature type="chain" id="PRO_5036163898" evidence="1">
    <location>
        <begin position="19"/>
        <end position="58"/>
    </location>
</feature>
<dbReference type="EMBL" id="QXFV01012749">
    <property type="protein sequence ID" value="KAE8951422.1"/>
    <property type="molecule type" value="Genomic_DNA"/>
</dbReference>
<comment type="caution">
    <text evidence="4">The sequence shown here is derived from an EMBL/GenBank/DDBJ whole genome shotgun (WGS) entry which is preliminary data.</text>
</comment>
<feature type="signal peptide" evidence="1">
    <location>
        <begin position="1"/>
        <end position="18"/>
    </location>
</feature>
<dbReference type="Proteomes" id="UP000434957">
    <property type="component" value="Unassembled WGS sequence"/>
</dbReference>
<evidence type="ECO:0000313" key="9">
    <source>
        <dbReference type="Proteomes" id="UP000435112"/>
    </source>
</evidence>
<organism evidence="4 7">
    <name type="scientific">Phytophthora rubi</name>
    <dbReference type="NCBI Taxonomy" id="129364"/>
    <lineage>
        <taxon>Eukaryota</taxon>
        <taxon>Sar</taxon>
        <taxon>Stramenopiles</taxon>
        <taxon>Oomycota</taxon>
        <taxon>Peronosporomycetes</taxon>
        <taxon>Peronosporales</taxon>
        <taxon>Peronosporaceae</taxon>
        <taxon>Phytophthora</taxon>
    </lineage>
</organism>
<dbReference type="EMBL" id="QXFV01012762">
    <property type="protein sequence ID" value="KAE8951409.1"/>
    <property type="molecule type" value="Genomic_DNA"/>
</dbReference>
<keyword evidence="8" id="KW-1185">Reference proteome</keyword>